<dbReference type="PANTHER" id="PTHR32071:SF14">
    <property type="entry name" value="TRANSCRIPTIONAL REGULATORY PROTEIN RTCR"/>
    <property type="match status" value="1"/>
</dbReference>
<dbReference type="EMBL" id="JACCKB010000053">
    <property type="protein sequence ID" value="NYZ68903.1"/>
    <property type="molecule type" value="Genomic_DNA"/>
</dbReference>
<dbReference type="Gene3D" id="1.10.8.60">
    <property type="match status" value="1"/>
</dbReference>
<keyword evidence="5" id="KW-1185">Reference proteome</keyword>
<dbReference type="GO" id="GO:0003700">
    <property type="term" value="F:DNA-binding transcription factor activity"/>
    <property type="evidence" value="ECO:0007669"/>
    <property type="project" value="InterPro"/>
</dbReference>
<dbReference type="Gene3D" id="3.40.50.300">
    <property type="entry name" value="P-loop containing nucleotide triphosphate hydrolases"/>
    <property type="match status" value="1"/>
</dbReference>
<dbReference type="GO" id="GO:0005524">
    <property type="term" value="F:ATP binding"/>
    <property type="evidence" value="ECO:0007669"/>
    <property type="project" value="UniProtKB-KW"/>
</dbReference>
<dbReference type="InterPro" id="IPR009715">
    <property type="entry name" value="RtcR"/>
</dbReference>
<dbReference type="CDD" id="cd00009">
    <property type="entry name" value="AAA"/>
    <property type="match status" value="1"/>
</dbReference>
<keyword evidence="1" id="KW-0547">Nucleotide-binding</keyword>
<accession>A0A853I6F2</accession>
<dbReference type="Proteomes" id="UP000569732">
    <property type="component" value="Unassembled WGS sequence"/>
</dbReference>
<organism evidence="4 5">
    <name type="scientific">Spartinivicinus marinus</name>
    <dbReference type="NCBI Taxonomy" id="2994442"/>
    <lineage>
        <taxon>Bacteria</taxon>
        <taxon>Pseudomonadati</taxon>
        <taxon>Pseudomonadota</taxon>
        <taxon>Gammaproteobacteria</taxon>
        <taxon>Oceanospirillales</taxon>
        <taxon>Zooshikellaceae</taxon>
        <taxon>Spartinivicinus</taxon>
    </lineage>
</organism>
<evidence type="ECO:0000256" key="1">
    <source>
        <dbReference type="ARBA" id="ARBA00022741"/>
    </source>
</evidence>
<dbReference type="InterPro" id="IPR027417">
    <property type="entry name" value="P-loop_NTPase"/>
</dbReference>
<keyword evidence="2" id="KW-0067">ATP-binding</keyword>
<proteinExistence type="predicted"/>
<reference evidence="4 5" key="1">
    <citation type="submission" date="2020-07" db="EMBL/GenBank/DDBJ databases">
        <title>Endozoicomonas sp. nov., isolated from sediment.</title>
        <authorList>
            <person name="Gu T."/>
        </authorList>
    </citation>
    <scope>NUCLEOTIDE SEQUENCE [LARGE SCALE GENOMIC DNA]</scope>
    <source>
        <strain evidence="4 5">SM1973</strain>
    </source>
</reference>
<dbReference type="SUPFAM" id="SSF52540">
    <property type="entry name" value="P-loop containing nucleoside triphosphate hydrolases"/>
    <property type="match status" value="1"/>
</dbReference>
<dbReference type="Pfam" id="PF25601">
    <property type="entry name" value="AAA_lid_14"/>
    <property type="match status" value="1"/>
</dbReference>
<dbReference type="InterPro" id="IPR017183">
    <property type="entry name" value="Sigma54_dep_tscrpt_act_RtcR"/>
</dbReference>
<dbReference type="InterPro" id="IPR002078">
    <property type="entry name" value="Sigma_54_int"/>
</dbReference>
<name>A0A853I6F2_9GAMM</name>
<dbReference type="AlphaFoldDB" id="A0A853I6F2"/>
<dbReference type="SMART" id="SM00382">
    <property type="entry name" value="AAA"/>
    <property type="match status" value="1"/>
</dbReference>
<evidence type="ECO:0000256" key="2">
    <source>
        <dbReference type="ARBA" id="ARBA00022840"/>
    </source>
</evidence>
<dbReference type="Pfam" id="PF00158">
    <property type="entry name" value="Sigma54_activat"/>
    <property type="match status" value="1"/>
</dbReference>
<evidence type="ECO:0000313" key="5">
    <source>
        <dbReference type="Proteomes" id="UP000569732"/>
    </source>
</evidence>
<dbReference type="PROSITE" id="PS50045">
    <property type="entry name" value="SIGMA54_INTERACT_4"/>
    <property type="match status" value="1"/>
</dbReference>
<evidence type="ECO:0000313" key="4">
    <source>
        <dbReference type="EMBL" id="NYZ68903.1"/>
    </source>
</evidence>
<dbReference type="PANTHER" id="PTHR32071">
    <property type="entry name" value="TRANSCRIPTIONAL REGULATORY PROTEIN"/>
    <property type="match status" value="1"/>
</dbReference>
<sequence length="530" mass="60056">MVIGLLGTTKDRRGKGAKRWSSWRPTVSIFQQKDFQLDRLELLHQPRDKNLATKVCEDVQEVSSHTTYNLYSVRFVDPWDFEEVYSVLLEFCQSYSFKPEKEDYYLHITTGTHVAQICWFLLCEANYIPARLLQSSPGVKDEEGNAIGTYSVIDLDLSKYDALAQRFQKEALDDQSFLKSGIQTKNKAFNQMIEQIEKVAVRSTAPMLITGPTGAGKSMLAKRIYQLKQQKGLVAGDFIAVNCATLKGDNAMSALFGHIKGAFTGAQNKRDGLLLAANLGLLFLDEIGELGLDEQAMLLHAIEEKTFYPLGSDKPVQSDFQLIAGTNKDLYQAVEEGGFRDDLLARINLWTYQLPGLAQRKEDIEPNLNYELQEYERKTAHKASFNQQAKQQYLAFTTSSQASWRGNFRDLNASVQRMLTLAEGGRINEEIVSQEVERLSHHWQINQAKLNQKKIDLAHYFSEEQLAVIDLFDQLQLQQVIAACQQQPSISAAGRVLFNYSRTQKASSNDSHRLRVYLSKFGLSFSQIRS</sequence>
<feature type="domain" description="Sigma-54 factor interaction" evidence="3">
    <location>
        <begin position="182"/>
        <end position="420"/>
    </location>
</feature>
<dbReference type="NCBIfam" id="NF038308">
    <property type="entry name" value="RNA_repair_RtcR"/>
    <property type="match status" value="1"/>
</dbReference>
<dbReference type="PIRSF" id="PIRSF037354">
    <property type="entry name" value="Txn_actvtr_RtcR"/>
    <property type="match status" value="1"/>
</dbReference>
<gene>
    <name evidence="4" type="ORF">H0A36_23060</name>
</gene>
<protein>
    <submittedName>
        <fullName evidence="4">Sigma 54-interacting transcriptional regulator</fullName>
    </submittedName>
</protein>
<dbReference type="Pfam" id="PF06956">
    <property type="entry name" value="RtcR"/>
    <property type="match status" value="1"/>
</dbReference>
<dbReference type="InterPro" id="IPR058031">
    <property type="entry name" value="AAA_lid_NorR"/>
</dbReference>
<comment type="caution">
    <text evidence="4">The sequence shown here is derived from an EMBL/GenBank/DDBJ whole genome shotgun (WGS) entry which is preliminary data.</text>
</comment>
<evidence type="ECO:0000259" key="3">
    <source>
        <dbReference type="PROSITE" id="PS50045"/>
    </source>
</evidence>
<dbReference type="InterPro" id="IPR003593">
    <property type="entry name" value="AAA+_ATPase"/>
</dbReference>